<feature type="transmembrane region" description="Helical" evidence="5">
    <location>
        <begin position="57"/>
        <end position="80"/>
    </location>
</feature>
<sequence length="301" mass="33912">MIIGTSIMGLNELSFISPVVGTNLLNYALCISLMIGILMFTLTPVGLYSVLLNQPTVMVAFMCLTFFISCLGGTTAIFGFRLRLYLSDNTVKSWMMDSLMHEYGNPSGLHVMRAWDKMQAQMNCCGVKRSTNATDWVKSDWFKKQTNYPPERVPRSCCPSCYFIHEKFCNAFITKPPKNGAEFKMEHKICLNGRKYQTMTIKNENLASSTCEAADEDILVNVKMCVGHTFPPSRWPSDAYLLTTGCYSPLARRLWLYSTRLLVLGSGCLVFHLLATILWFVIHELAADPLSGYAALIARRR</sequence>
<dbReference type="PANTHER" id="PTHR19282:SF556">
    <property type="entry name" value="TETRASPANIN"/>
    <property type="match status" value="1"/>
</dbReference>
<evidence type="ECO:0000256" key="2">
    <source>
        <dbReference type="ARBA" id="ARBA00022692"/>
    </source>
</evidence>
<comment type="caution">
    <text evidence="6">The sequence shown here is derived from an EMBL/GenBank/DDBJ whole genome shotgun (WGS) entry which is preliminary data.</text>
</comment>
<keyword evidence="3 5" id="KW-1133">Transmembrane helix</keyword>
<evidence type="ECO:0000313" key="7">
    <source>
        <dbReference type="Proteomes" id="UP000218231"/>
    </source>
</evidence>
<dbReference type="SUPFAM" id="SSF48652">
    <property type="entry name" value="Tetraspanin"/>
    <property type="match status" value="1"/>
</dbReference>
<dbReference type="EMBL" id="LIAE01007466">
    <property type="protein sequence ID" value="PAV79101.1"/>
    <property type="molecule type" value="Genomic_DNA"/>
</dbReference>
<dbReference type="STRING" id="2018661.A0A2A2KYM2"/>
<dbReference type="AlphaFoldDB" id="A0A2A2KYM2"/>
<gene>
    <name evidence="6" type="ORF">WR25_03194</name>
</gene>
<dbReference type="OrthoDB" id="438211at2759"/>
<dbReference type="GO" id="GO:0016020">
    <property type="term" value="C:membrane"/>
    <property type="evidence" value="ECO:0007669"/>
    <property type="project" value="UniProtKB-SubCell"/>
</dbReference>
<dbReference type="InterPro" id="IPR018499">
    <property type="entry name" value="Tetraspanin/Peripherin"/>
</dbReference>
<evidence type="ECO:0000256" key="4">
    <source>
        <dbReference type="ARBA" id="ARBA00023136"/>
    </source>
</evidence>
<dbReference type="InterPro" id="IPR008952">
    <property type="entry name" value="Tetraspanin_EC2_sf"/>
</dbReference>
<keyword evidence="4 5" id="KW-0472">Membrane</keyword>
<organism evidence="6 7">
    <name type="scientific">Diploscapter pachys</name>
    <dbReference type="NCBI Taxonomy" id="2018661"/>
    <lineage>
        <taxon>Eukaryota</taxon>
        <taxon>Metazoa</taxon>
        <taxon>Ecdysozoa</taxon>
        <taxon>Nematoda</taxon>
        <taxon>Chromadorea</taxon>
        <taxon>Rhabditida</taxon>
        <taxon>Rhabditina</taxon>
        <taxon>Rhabditomorpha</taxon>
        <taxon>Rhabditoidea</taxon>
        <taxon>Rhabditidae</taxon>
        <taxon>Diploscapter</taxon>
    </lineage>
</organism>
<feature type="transmembrane region" description="Helical" evidence="5">
    <location>
        <begin position="261"/>
        <end position="282"/>
    </location>
</feature>
<dbReference type="Proteomes" id="UP000218231">
    <property type="component" value="Unassembled WGS sequence"/>
</dbReference>
<evidence type="ECO:0000256" key="1">
    <source>
        <dbReference type="ARBA" id="ARBA00004141"/>
    </source>
</evidence>
<reference evidence="6 7" key="1">
    <citation type="journal article" date="2017" name="Curr. Biol.">
        <title>Genome architecture and evolution of a unichromosomal asexual nematode.</title>
        <authorList>
            <person name="Fradin H."/>
            <person name="Zegar C."/>
            <person name="Gutwein M."/>
            <person name="Lucas J."/>
            <person name="Kovtun M."/>
            <person name="Corcoran D."/>
            <person name="Baugh L.R."/>
            <person name="Kiontke K."/>
            <person name="Gunsalus K."/>
            <person name="Fitch D.H."/>
            <person name="Piano F."/>
        </authorList>
    </citation>
    <scope>NUCLEOTIDE SEQUENCE [LARGE SCALE GENOMIC DNA]</scope>
    <source>
        <strain evidence="6">PF1309</strain>
    </source>
</reference>
<dbReference type="Pfam" id="PF00335">
    <property type="entry name" value="Tetraspanin"/>
    <property type="match status" value="1"/>
</dbReference>
<accession>A0A2A2KYM2</accession>
<name>A0A2A2KYM2_9BILA</name>
<evidence type="ECO:0000313" key="6">
    <source>
        <dbReference type="EMBL" id="PAV79101.1"/>
    </source>
</evidence>
<evidence type="ECO:0008006" key="8">
    <source>
        <dbReference type="Google" id="ProtNLM"/>
    </source>
</evidence>
<proteinExistence type="predicted"/>
<keyword evidence="2 5" id="KW-0812">Transmembrane</keyword>
<feature type="transmembrane region" description="Helical" evidence="5">
    <location>
        <begin position="24"/>
        <end position="51"/>
    </location>
</feature>
<comment type="subcellular location">
    <subcellularLocation>
        <location evidence="1">Membrane</location>
        <topology evidence="1">Multi-pass membrane protein</topology>
    </subcellularLocation>
</comment>
<keyword evidence="7" id="KW-1185">Reference proteome</keyword>
<evidence type="ECO:0000256" key="3">
    <source>
        <dbReference type="ARBA" id="ARBA00022989"/>
    </source>
</evidence>
<protein>
    <recommendedName>
        <fullName evidence="8">Tetraspanin</fullName>
    </recommendedName>
</protein>
<dbReference type="PANTHER" id="PTHR19282">
    <property type="entry name" value="TETRASPANIN"/>
    <property type="match status" value="1"/>
</dbReference>
<dbReference type="Gene3D" id="1.10.1450.10">
    <property type="entry name" value="Tetraspanin"/>
    <property type="match status" value="1"/>
</dbReference>
<evidence type="ECO:0000256" key="5">
    <source>
        <dbReference type="SAM" id="Phobius"/>
    </source>
</evidence>